<evidence type="ECO:0000256" key="1">
    <source>
        <dbReference type="SAM" id="MobiDB-lite"/>
    </source>
</evidence>
<dbReference type="GO" id="GO:0016887">
    <property type="term" value="F:ATP hydrolysis activity"/>
    <property type="evidence" value="ECO:0007669"/>
    <property type="project" value="InterPro"/>
</dbReference>
<dbReference type="PANTHER" id="PTHR23077">
    <property type="entry name" value="AAA-FAMILY ATPASE"/>
    <property type="match status" value="1"/>
</dbReference>
<dbReference type="PANTHER" id="PTHR23077:SF132">
    <property type="entry name" value="ATP-DEPENDENT ZN PROTEASE"/>
    <property type="match status" value="1"/>
</dbReference>
<feature type="region of interest" description="Disordered" evidence="1">
    <location>
        <begin position="488"/>
        <end position="511"/>
    </location>
</feature>
<dbReference type="GO" id="GO:0005524">
    <property type="term" value="F:ATP binding"/>
    <property type="evidence" value="ECO:0007669"/>
    <property type="project" value="InterPro"/>
</dbReference>
<dbReference type="Pfam" id="PF00004">
    <property type="entry name" value="AAA"/>
    <property type="match status" value="1"/>
</dbReference>
<feature type="region of interest" description="Disordered" evidence="1">
    <location>
        <begin position="444"/>
        <end position="473"/>
    </location>
</feature>
<keyword evidence="4" id="KW-1185">Reference proteome</keyword>
<dbReference type="SMART" id="SM00382">
    <property type="entry name" value="AAA"/>
    <property type="match status" value="1"/>
</dbReference>
<dbReference type="Gene3D" id="1.10.8.60">
    <property type="match status" value="1"/>
</dbReference>
<dbReference type="Gene3D" id="3.40.50.300">
    <property type="entry name" value="P-loop containing nucleotide triphosphate hydrolases"/>
    <property type="match status" value="1"/>
</dbReference>
<dbReference type="OrthoDB" id="2115716at2759"/>
<dbReference type="Proteomes" id="UP000016930">
    <property type="component" value="Unassembled WGS sequence"/>
</dbReference>
<accession>M2R8W4</accession>
<feature type="domain" description="AAA+ ATPase" evidence="2">
    <location>
        <begin position="238"/>
        <end position="364"/>
    </location>
</feature>
<dbReference type="CDD" id="cd19481">
    <property type="entry name" value="RecA-like_protease"/>
    <property type="match status" value="1"/>
</dbReference>
<evidence type="ECO:0000313" key="4">
    <source>
        <dbReference type="Proteomes" id="UP000016930"/>
    </source>
</evidence>
<protein>
    <recommendedName>
        <fullName evidence="2">AAA+ ATPase domain-containing protein</fullName>
    </recommendedName>
</protein>
<dbReference type="HOGENOM" id="CLU_025506_0_0_1"/>
<dbReference type="InterPro" id="IPR050168">
    <property type="entry name" value="AAA_ATPase_domain"/>
</dbReference>
<gene>
    <name evidence="3" type="ORF">CERSUDRAFT_111434</name>
</gene>
<dbReference type="InterPro" id="IPR027417">
    <property type="entry name" value="P-loop_NTPase"/>
</dbReference>
<dbReference type="GO" id="GO:0005634">
    <property type="term" value="C:nucleus"/>
    <property type="evidence" value="ECO:0007669"/>
    <property type="project" value="TreeGrafter"/>
</dbReference>
<dbReference type="GO" id="GO:0042254">
    <property type="term" value="P:ribosome biogenesis"/>
    <property type="evidence" value="ECO:0007669"/>
    <property type="project" value="TreeGrafter"/>
</dbReference>
<dbReference type="InterPro" id="IPR003593">
    <property type="entry name" value="AAA+_ATPase"/>
</dbReference>
<evidence type="ECO:0000313" key="3">
    <source>
        <dbReference type="EMBL" id="EMD40855.1"/>
    </source>
</evidence>
<evidence type="ECO:0000259" key="2">
    <source>
        <dbReference type="SMART" id="SM00382"/>
    </source>
</evidence>
<dbReference type="GO" id="GO:0003723">
    <property type="term" value="F:RNA binding"/>
    <property type="evidence" value="ECO:0007669"/>
    <property type="project" value="TreeGrafter"/>
</dbReference>
<proteinExistence type="predicted"/>
<dbReference type="SUPFAM" id="SSF52540">
    <property type="entry name" value="P-loop containing nucleoside triphosphate hydrolases"/>
    <property type="match status" value="1"/>
</dbReference>
<dbReference type="STRING" id="914234.M2R8W4"/>
<dbReference type="EMBL" id="KB445792">
    <property type="protein sequence ID" value="EMD40855.1"/>
    <property type="molecule type" value="Genomic_DNA"/>
</dbReference>
<reference evidence="3 4" key="1">
    <citation type="journal article" date="2012" name="Proc. Natl. Acad. Sci. U.S.A.">
        <title>Comparative genomics of Ceriporiopsis subvermispora and Phanerochaete chrysosporium provide insight into selective ligninolysis.</title>
        <authorList>
            <person name="Fernandez-Fueyo E."/>
            <person name="Ruiz-Duenas F.J."/>
            <person name="Ferreira P."/>
            <person name="Floudas D."/>
            <person name="Hibbett D.S."/>
            <person name="Canessa P."/>
            <person name="Larrondo L.F."/>
            <person name="James T.Y."/>
            <person name="Seelenfreund D."/>
            <person name="Lobos S."/>
            <person name="Polanco R."/>
            <person name="Tello M."/>
            <person name="Honda Y."/>
            <person name="Watanabe T."/>
            <person name="Watanabe T."/>
            <person name="Ryu J.S."/>
            <person name="Kubicek C.P."/>
            <person name="Schmoll M."/>
            <person name="Gaskell J."/>
            <person name="Hammel K.E."/>
            <person name="St John F.J."/>
            <person name="Vanden Wymelenberg A."/>
            <person name="Sabat G."/>
            <person name="Splinter BonDurant S."/>
            <person name="Syed K."/>
            <person name="Yadav J.S."/>
            <person name="Doddapaneni H."/>
            <person name="Subramanian V."/>
            <person name="Lavin J.L."/>
            <person name="Oguiza J.A."/>
            <person name="Perez G."/>
            <person name="Pisabarro A.G."/>
            <person name="Ramirez L."/>
            <person name="Santoyo F."/>
            <person name="Master E."/>
            <person name="Coutinho P.M."/>
            <person name="Henrissat B."/>
            <person name="Lombard V."/>
            <person name="Magnuson J.K."/>
            <person name="Kuees U."/>
            <person name="Hori C."/>
            <person name="Igarashi K."/>
            <person name="Samejima M."/>
            <person name="Held B.W."/>
            <person name="Barry K.W."/>
            <person name="LaButti K.M."/>
            <person name="Lapidus A."/>
            <person name="Lindquist E.A."/>
            <person name="Lucas S.M."/>
            <person name="Riley R."/>
            <person name="Salamov A.A."/>
            <person name="Hoffmeister D."/>
            <person name="Schwenk D."/>
            <person name="Hadar Y."/>
            <person name="Yarden O."/>
            <person name="de Vries R.P."/>
            <person name="Wiebenga A."/>
            <person name="Stenlid J."/>
            <person name="Eastwood D."/>
            <person name="Grigoriev I.V."/>
            <person name="Berka R.M."/>
            <person name="Blanchette R.A."/>
            <person name="Kersten P."/>
            <person name="Martinez A.T."/>
            <person name="Vicuna R."/>
            <person name="Cullen D."/>
        </authorList>
    </citation>
    <scope>NUCLEOTIDE SEQUENCE [LARGE SCALE GENOMIC DNA]</scope>
    <source>
        <strain evidence="3 4">B</strain>
    </source>
</reference>
<organism evidence="3 4">
    <name type="scientific">Ceriporiopsis subvermispora (strain B)</name>
    <name type="common">White-rot fungus</name>
    <name type="synonym">Gelatoporia subvermispora</name>
    <dbReference type="NCBI Taxonomy" id="914234"/>
    <lineage>
        <taxon>Eukaryota</taxon>
        <taxon>Fungi</taxon>
        <taxon>Dikarya</taxon>
        <taxon>Basidiomycota</taxon>
        <taxon>Agaricomycotina</taxon>
        <taxon>Agaricomycetes</taxon>
        <taxon>Polyporales</taxon>
        <taxon>Gelatoporiaceae</taxon>
        <taxon>Gelatoporia</taxon>
    </lineage>
</organism>
<sequence>MAPTTSTHDRLGELEDAFIKVTFEEDGRPAPTADGQDRFYHPWIDHASNPVTEPATWAARALRKLYPGKTVVLSTDYNTNILGFPGAIIQPTSQTDLVTSIVFVPLSRRLGQVAGILSDQIKFGCFRVAWAKYDFILYITRYPYGFGEMVQHYIVHDGPEEHIRALLLASGTWHNQLHGEILVFNQGYWNKDHNLWTEVQKANWDDVILKEKFKADLRKDIGGFFESEQLYKSLAIPWKRGLIMYGPPGNGKTISMKAIMKDCDALGYAPLYVKSFRSWKGEEGAMADVFEKARQMAPCVVILEDLDSLINYANRSFFLNQMDGLEGNDGLLVIGSTNHFDRLDPALSGRPSRFDRKYSFDDPDKDERALYVKYWQSKLKDNKSISFPDSLVDEVAEITEKFSFAYLKEAFVAALVLLAGWEGDDKPSFATVLKDQIKELRGQLDKDPEHAVPGAYPSSSAPLPSPPRHAGRAQQCVDPRLQSQARIWDGGHGSPRLTMPGEMPATGPSRAEGRDVRAMALAAAALGRSFIY</sequence>
<dbReference type="AlphaFoldDB" id="M2R8W4"/>
<dbReference type="GO" id="GO:1990275">
    <property type="term" value="F:preribosome binding"/>
    <property type="evidence" value="ECO:0007669"/>
    <property type="project" value="TreeGrafter"/>
</dbReference>
<dbReference type="InterPro" id="IPR003959">
    <property type="entry name" value="ATPase_AAA_core"/>
</dbReference>
<name>M2R8W4_CERS8</name>